<dbReference type="RefSeq" id="XP_024708340.1">
    <property type="nucleotide sequence ID" value="XM_024852995.1"/>
</dbReference>
<dbReference type="InterPro" id="IPR030384">
    <property type="entry name" value="MeTrfase_SMT"/>
</dbReference>
<evidence type="ECO:0000259" key="4">
    <source>
        <dbReference type="PROSITE" id="PS51685"/>
    </source>
</evidence>
<dbReference type="CDD" id="cd02440">
    <property type="entry name" value="AdoMet_MTases"/>
    <property type="match status" value="1"/>
</dbReference>
<dbReference type="GO" id="GO:0003838">
    <property type="term" value="F:sterol 24-C-methyltransferase activity"/>
    <property type="evidence" value="ECO:0007669"/>
    <property type="project" value="TreeGrafter"/>
</dbReference>
<dbReference type="STRING" id="1392250.A0A2I2GJI4"/>
<dbReference type="Gene3D" id="3.40.50.150">
    <property type="entry name" value="Vaccinia Virus protein VP39"/>
    <property type="match status" value="1"/>
</dbReference>
<keyword evidence="6" id="KW-1185">Reference proteome</keyword>
<dbReference type="InterPro" id="IPR029063">
    <property type="entry name" value="SAM-dependent_MTases_sf"/>
</dbReference>
<evidence type="ECO:0000256" key="3">
    <source>
        <dbReference type="PROSITE-ProRule" id="PRU01022"/>
    </source>
</evidence>
<dbReference type="PANTHER" id="PTHR44068:SF1">
    <property type="entry name" value="HYPOTHETICAL LOC100005854"/>
    <property type="match status" value="1"/>
</dbReference>
<dbReference type="EMBL" id="MSFO01000002">
    <property type="protein sequence ID" value="PLB53038.1"/>
    <property type="molecule type" value="Genomic_DNA"/>
</dbReference>
<keyword evidence="1 3" id="KW-0808">Transferase</keyword>
<dbReference type="PROSITE" id="PS51685">
    <property type="entry name" value="SAM_MT_ERG6_SMT"/>
    <property type="match status" value="1"/>
</dbReference>
<dbReference type="PANTHER" id="PTHR44068">
    <property type="entry name" value="ZGC:194242"/>
    <property type="match status" value="1"/>
</dbReference>
<evidence type="ECO:0000313" key="6">
    <source>
        <dbReference type="Proteomes" id="UP000234275"/>
    </source>
</evidence>
<gene>
    <name evidence="5" type="ORF">P170DRAFT_472916</name>
</gene>
<dbReference type="SUPFAM" id="SSF53335">
    <property type="entry name" value="S-adenosyl-L-methionine-dependent methyltransferases"/>
    <property type="match status" value="1"/>
</dbReference>
<dbReference type="OrthoDB" id="540004at2759"/>
<accession>A0A2I2GJI4</accession>
<proteinExistence type="inferred from homology"/>
<name>A0A2I2GJI4_9EURO</name>
<evidence type="ECO:0000256" key="1">
    <source>
        <dbReference type="ARBA" id="ARBA00022679"/>
    </source>
</evidence>
<dbReference type="GeneID" id="36560693"/>
<dbReference type="InterPro" id="IPR050447">
    <property type="entry name" value="Erg6_SMT_methyltransf"/>
</dbReference>
<dbReference type="Pfam" id="PF13649">
    <property type="entry name" value="Methyltransf_25"/>
    <property type="match status" value="1"/>
</dbReference>
<dbReference type="InterPro" id="IPR041698">
    <property type="entry name" value="Methyltransf_25"/>
</dbReference>
<keyword evidence="3" id="KW-0949">S-adenosyl-L-methionine</keyword>
<reference evidence="5 6" key="1">
    <citation type="submission" date="2016-12" db="EMBL/GenBank/DDBJ databases">
        <title>The genomes of Aspergillus section Nigri reveals drivers in fungal speciation.</title>
        <authorList>
            <consortium name="DOE Joint Genome Institute"/>
            <person name="Vesth T.C."/>
            <person name="Nybo J."/>
            <person name="Theobald S."/>
            <person name="Brandl J."/>
            <person name="Frisvad J.C."/>
            <person name="Nielsen K.F."/>
            <person name="Lyhne E.K."/>
            <person name="Kogle M.E."/>
            <person name="Kuo A."/>
            <person name="Riley R."/>
            <person name="Clum A."/>
            <person name="Nolan M."/>
            <person name="Lipzen A."/>
            <person name="Salamov A."/>
            <person name="Henrissat B."/>
            <person name="Wiebenga A."/>
            <person name="De Vries R.P."/>
            <person name="Grigoriev I.V."/>
            <person name="Mortensen U.H."/>
            <person name="Andersen M.R."/>
            <person name="Baker S.E."/>
        </authorList>
    </citation>
    <scope>NUCLEOTIDE SEQUENCE [LARGE SCALE GENOMIC DNA]</scope>
    <source>
        <strain evidence="5 6">IBT 23096</strain>
    </source>
</reference>
<protein>
    <submittedName>
        <fullName evidence="5">Putative tocopherol O-methyltransferase</fullName>
    </submittedName>
</protein>
<dbReference type="Proteomes" id="UP000234275">
    <property type="component" value="Unassembled WGS sequence"/>
</dbReference>
<dbReference type="GO" id="GO:0006696">
    <property type="term" value="P:ergosterol biosynthetic process"/>
    <property type="evidence" value="ECO:0007669"/>
    <property type="project" value="TreeGrafter"/>
</dbReference>
<dbReference type="Pfam" id="PF08498">
    <property type="entry name" value="Sterol_MT_C"/>
    <property type="match status" value="1"/>
</dbReference>
<comment type="similarity">
    <text evidence="2 3">Belongs to the class I-like SAM-binding methyltransferase superfamily. Erg6/SMT family.</text>
</comment>
<organism evidence="5 6">
    <name type="scientific">Aspergillus steynii IBT 23096</name>
    <dbReference type="NCBI Taxonomy" id="1392250"/>
    <lineage>
        <taxon>Eukaryota</taxon>
        <taxon>Fungi</taxon>
        <taxon>Dikarya</taxon>
        <taxon>Ascomycota</taxon>
        <taxon>Pezizomycotina</taxon>
        <taxon>Eurotiomycetes</taxon>
        <taxon>Eurotiomycetidae</taxon>
        <taxon>Eurotiales</taxon>
        <taxon>Aspergillaceae</taxon>
        <taxon>Aspergillus</taxon>
        <taxon>Aspergillus subgen. Circumdati</taxon>
    </lineage>
</organism>
<keyword evidence="3 5" id="KW-0489">Methyltransferase</keyword>
<evidence type="ECO:0000256" key="2">
    <source>
        <dbReference type="ARBA" id="ARBA00038188"/>
    </source>
</evidence>
<dbReference type="GO" id="GO:0032259">
    <property type="term" value="P:methylation"/>
    <property type="evidence" value="ECO:0007669"/>
    <property type="project" value="UniProtKB-KW"/>
</dbReference>
<dbReference type="GO" id="GO:0005783">
    <property type="term" value="C:endoplasmic reticulum"/>
    <property type="evidence" value="ECO:0007669"/>
    <property type="project" value="TreeGrafter"/>
</dbReference>
<evidence type="ECO:0000313" key="5">
    <source>
        <dbReference type="EMBL" id="PLB53038.1"/>
    </source>
</evidence>
<dbReference type="VEuPathDB" id="FungiDB:P170DRAFT_472916"/>
<dbReference type="AlphaFoldDB" id="A0A2I2GJI4"/>
<dbReference type="InterPro" id="IPR013705">
    <property type="entry name" value="Sterol_MeTrfase_C"/>
</dbReference>
<sequence length="378" mass="42667">MVSSTVVLKEDPDVALMKAMHGKSAEEKNAFFAMLKKNNSAHREITNEYVRRWKDEKGVDATTEEARKERTTEYMGVVNNYYDLVTDFYEEAWAQSFHFCRFSLGEPFLQALARHEHYLAYKLGIKGGAEVLDVGCGVGGPAREIARFTGCQVVGVNNNAYQIARATKYAEKAGLSDQVSFFKGDFMHLDFPPNTFDFVYAIEATVHAPSLQKVYEQIFRVLKPGGRFGVYEWVMTDRFDETNPEHRAIRLGIERGNGIVNMKTQAESIEAIQAAGFVIEHEEDLAERPDPIPWYYPIAGELRHTRSLWDMLTVLRMTKFGRAAMGQLLWTLETLRLAPAGTSETAQELADGADHLVRGGQLGLFTPMYLMIGKKPEL</sequence>
<comment type="caution">
    <text evidence="5">The sequence shown here is derived from an EMBL/GenBank/DDBJ whole genome shotgun (WGS) entry which is preliminary data.</text>
</comment>
<feature type="domain" description="SAM-dependent methyltransferase Erg6/SMT-type" evidence="4">
    <location>
        <begin position="81"/>
        <end position="376"/>
    </location>
</feature>